<organism evidence="3 4">
    <name type="scientific">Plantimonas leprariae</name>
    <dbReference type="NCBI Taxonomy" id="2615207"/>
    <lineage>
        <taxon>Bacteria</taxon>
        <taxon>Pseudomonadati</taxon>
        <taxon>Pseudomonadota</taxon>
        <taxon>Alphaproteobacteria</taxon>
        <taxon>Hyphomicrobiales</taxon>
        <taxon>Aurantimonadaceae</taxon>
        <taxon>Plantimonas</taxon>
    </lineage>
</organism>
<evidence type="ECO:0000313" key="4">
    <source>
        <dbReference type="Proteomes" id="UP000432089"/>
    </source>
</evidence>
<name>A0A7V7PNS3_9HYPH</name>
<feature type="signal peptide" evidence="2">
    <location>
        <begin position="1"/>
        <end position="23"/>
    </location>
</feature>
<sequence>MSPRTPLLAALLVLAGCAGMNEAVTVVPNTMDDLAAKTEGFRRGREPAPGGPRVEPPKLGL</sequence>
<dbReference type="EMBL" id="VZDO01000010">
    <property type="protein sequence ID" value="KAB0679375.1"/>
    <property type="molecule type" value="Genomic_DNA"/>
</dbReference>
<keyword evidence="2" id="KW-0732">Signal</keyword>
<keyword evidence="4" id="KW-1185">Reference proteome</keyword>
<dbReference type="RefSeq" id="WP_150970426.1">
    <property type="nucleotide sequence ID" value="NZ_VZDO01000010.1"/>
</dbReference>
<reference evidence="3 4" key="1">
    <citation type="submission" date="2019-09" db="EMBL/GenBank/DDBJ databases">
        <title>YIM 132180 draft genome.</title>
        <authorList>
            <person name="Zhang K."/>
        </authorList>
    </citation>
    <scope>NUCLEOTIDE SEQUENCE [LARGE SCALE GENOMIC DNA]</scope>
    <source>
        <strain evidence="3 4">YIM 132180</strain>
    </source>
</reference>
<comment type="caution">
    <text evidence="3">The sequence shown here is derived from an EMBL/GenBank/DDBJ whole genome shotgun (WGS) entry which is preliminary data.</text>
</comment>
<feature type="region of interest" description="Disordered" evidence="1">
    <location>
        <begin position="38"/>
        <end position="61"/>
    </location>
</feature>
<accession>A0A7V7PNS3</accession>
<proteinExistence type="predicted"/>
<dbReference type="AlphaFoldDB" id="A0A7V7PNS3"/>
<feature type="chain" id="PRO_5031328242" description="Lipoprotein" evidence="2">
    <location>
        <begin position="24"/>
        <end position="61"/>
    </location>
</feature>
<evidence type="ECO:0000256" key="2">
    <source>
        <dbReference type="SAM" id="SignalP"/>
    </source>
</evidence>
<dbReference type="Proteomes" id="UP000432089">
    <property type="component" value="Unassembled WGS sequence"/>
</dbReference>
<protein>
    <recommendedName>
        <fullName evidence="5">Lipoprotein</fullName>
    </recommendedName>
</protein>
<evidence type="ECO:0000313" key="3">
    <source>
        <dbReference type="EMBL" id="KAB0679375.1"/>
    </source>
</evidence>
<evidence type="ECO:0000256" key="1">
    <source>
        <dbReference type="SAM" id="MobiDB-lite"/>
    </source>
</evidence>
<dbReference type="PROSITE" id="PS51257">
    <property type="entry name" value="PROKAR_LIPOPROTEIN"/>
    <property type="match status" value="1"/>
</dbReference>
<evidence type="ECO:0008006" key="5">
    <source>
        <dbReference type="Google" id="ProtNLM"/>
    </source>
</evidence>
<gene>
    <name evidence="3" type="ORF">F6X38_13665</name>
</gene>